<dbReference type="PANTHER" id="PTHR43394:SF1">
    <property type="entry name" value="ATP-BINDING CASSETTE SUB-FAMILY B MEMBER 10, MITOCHONDRIAL"/>
    <property type="match status" value="1"/>
</dbReference>
<feature type="transmembrane region" description="Helical" evidence="10">
    <location>
        <begin position="155"/>
        <end position="174"/>
    </location>
</feature>
<protein>
    <submittedName>
        <fullName evidence="13">Multidrug ABC transporter ATP-binding protein</fullName>
    </submittedName>
</protein>
<feature type="transmembrane region" description="Helical" evidence="10">
    <location>
        <begin position="241"/>
        <end position="262"/>
    </location>
</feature>
<feature type="compositionally biased region" description="Basic and acidic residues" evidence="9">
    <location>
        <begin position="574"/>
        <end position="583"/>
    </location>
</feature>
<organism evidence="13 14">
    <name type="scientific">Bifidobacterium dolichotidis</name>
    <dbReference type="NCBI Taxonomy" id="2306976"/>
    <lineage>
        <taxon>Bacteria</taxon>
        <taxon>Bacillati</taxon>
        <taxon>Actinomycetota</taxon>
        <taxon>Actinomycetes</taxon>
        <taxon>Bifidobacteriales</taxon>
        <taxon>Bifidobacteriaceae</taxon>
        <taxon>Bifidobacterium</taxon>
    </lineage>
</organism>
<evidence type="ECO:0000256" key="7">
    <source>
        <dbReference type="ARBA" id="ARBA00022989"/>
    </source>
</evidence>
<dbReference type="FunFam" id="3.40.50.300:FF:000854">
    <property type="entry name" value="Multidrug ABC transporter ATP-binding protein"/>
    <property type="match status" value="1"/>
</dbReference>
<evidence type="ECO:0000256" key="8">
    <source>
        <dbReference type="ARBA" id="ARBA00023136"/>
    </source>
</evidence>
<keyword evidence="6 13" id="KW-0067">ATP-binding</keyword>
<dbReference type="SMART" id="SM00382">
    <property type="entry name" value="AAA"/>
    <property type="match status" value="1"/>
</dbReference>
<dbReference type="PROSITE" id="PS00211">
    <property type="entry name" value="ABC_TRANSPORTER_1"/>
    <property type="match status" value="1"/>
</dbReference>
<evidence type="ECO:0000256" key="1">
    <source>
        <dbReference type="ARBA" id="ARBA00004651"/>
    </source>
</evidence>
<keyword evidence="14" id="KW-1185">Reference proteome</keyword>
<dbReference type="AlphaFoldDB" id="A0A430FSI2"/>
<evidence type="ECO:0000259" key="12">
    <source>
        <dbReference type="PROSITE" id="PS50929"/>
    </source>
</evidence>
<dbReference type="InterPro" id="IPR003439">
    <property type="entry name" value="ABC_transporter-like_ATP-bd"/>
</dbReference>
<evidence type="ECO:0000256" key="4">
    <source>
        <dbReference type="ARBA" id="ARBA00022692"/>
    </source>
</evidence>
<feature type="transmembrane region" description="Helical" evidence="10">
    <location>
        <begin position="12"/>
        <end position="37"/>
    </location>
</feature>
<comment type="caution">
    <text evidence="13">The sequence shown here is derived from an EMBL/GenBank/DDBJ whole genome shotgun (WGS) entry which is preliminary data.</text>
</comment>
<dbReference type="PANTHER" id="PTHR43394">
    <property type="entry name" value="ATP-DEPENDENT PERMEASE MDL1, MITOCHONDRIAL"/>
    <property type="match status" value="1"/>
</dbReference>
<dbReference type="InterPro" id="IPR011527">
    <property type="entry name" value="ABC1_TM_dom"/>
</dbReference>
<feature type="transmembrane region" description="Helical" evidence="10">
    <location>
        <begin position="57"/>
        <end position="80"/>
    </location>
</feature>
<dbReference type="PROSITE" id="PS50893">
    <property type="entry name" value="ABC_TRANSPORTER_2"/>
    <property type="match status" value="1"/>
</dbReference>
<dbReference type="OrthoDB" id="9806127at2"/>
<dbReference type="Pfam" id="PF00005">
    <property type="entry name" value="ABC_tran"/>
    <property type="match status" value="1"/>
</dbReference>
<dbReference type="CDD" id="cd18548">
    <property type="entry name" value="ABC_6TM_Tm287_like"/>
    <property type="match status" value="1"/>
</dbReference>
<evidence type="ECO:0000259" key="11">
    <source>
        <dbReference type="PROSITE" id="PS50893"/>
    </source>
</evidence>
<feature type="region of interest" description="Disordered" evidence="9">
    <location>
        <begin position="574"/>
        <end position="593"/>
    </location>
</feature>
<gene>
    <name evidence="13" type="ORF">D2E26_0407</name>
</gene>
<evidence type="ECO:0000313" key="13">
    <source>
        <dbReference type="EMBL" id="RSX55844.1"/>
    </source>
</evidence>
<feature type="domain" description="ABC transporter" evidence="11">
    <location>
        <begin position="339"/>
        <end position="574"/>
    </location>
</feature>
<keyword evidence="4 10" id="KW-0812">Transmembrane</keyword>
<keyword evidence="7 10" id="KW-1133">Transmembrane helix</keyword>
<dbReference type="EMBL" id="QXGM01000001">
    <property type="protein sequence ID" value="RSX55844.1"/>
    <property type="molecule type" value="Genomic_DNA"/>
</dbReference>
<dbReference type="InterPro" id="IPR039421">
    <property type="entry name" value="Type_1_exporter"/>
</dbReference>
<evidence type="ECO:0000313" key="14">
    <source>
        <dbReference type="Proteomes" id="UP000287609"/>
    </source>
</evidence>
<dbReference type="SUPFAM" id="SSF52540">
    <property type="entry name" value="P-loop containing nucleoside triphosphate hydrolases"/>
    <property type="match status" value="1"/>
</dbReference>
<dbReference type="GO" id="GO:0005886">
    <property type="term" value="C:plasma membrane"/>
    <property type="evidence" value="ECO:0007669"/>
    <property type="project" value="UniProtKB-SubCell"/>
</dbReference>
<dbReference type="Gene3D" id="1.20.1560.10">
    <property type="entry name" value="ABC transporter type 1, transmembrane domain"/>
    <property type="match status" value="1"/>
</dbReference>
<dbReference type="InterPro" id="IPR003593">
    <property type="entry name" value="AAA+_ATPase"/>
</dbReference>
<dbReference type="PROSITE" id="PS50929">
    <property type="entry name" value="ABC_TM1F"/>
    <property type="match status" value="1"/>
</dbReference>
<dbReference type="Pfam" id="PF00664">
    <property type="entry name" value="ABC_membrane"/>
    <property type="match status" value="1"/>
</dbReference>
<feature type="domain" description="ABC transmembrane type-1" evidence="12">
    <location>
        <begin position="17"/>
        <end position="298"/>
    </location>
</feature>
<dbReference type="InterPro" id="IPR017871">
    <property type="entry name" value="ABC_transporter-like_CS"/>
</dbReference>
<feature type="transmembrane region" description="Helical" evidence="10">
    <location>
        <begin position="268"/>
        <end position="288"/>
    </location>
</feature>
<evidence type="ECO:0000256" key="3">
    <source>
        <dbReference type="ARBA" id="ARBA00022475"/>
    </source>
</evidence>
<keyword evidence="3" id="KW-1003">Cell membrane</keyword>
<keyword evidence="2" id="KW-0813">Transport</keyword>
<dbReference type="SUPFAM" id="SSF90123">
    <property type="entry name" value="ABC transporter transmembrane region"/>
    <property type="match status" value="1"/>
</dbReference>
<evidence type="ECO:0000256" key="5">
    <source>
        <dbReference type="ARBA" id="ARBA00022741"/>
    </source>
</evidence>
<evidence type="ECO:0000256" key="6">
    <source>
        <dbReference type="ARBA" id="ARBA00022840"/>
    </source>
</evidence>
<keyword evidence="8 10" id="KW-0472">Membrane</keyword>
<name>A0A430FSI2_9BIFI</name>
<dbReference type="GO" id="GO:0016887">
    <property type="term" value="F:ATP hydrolysis activity"/>
    <property type="evidence" value="ECO:0007669"/>
    <property type="project" value="InterPro"/>
</dbReference>
<sequence length="593" mass="66285">MRLVLHFMKPYWFMATVTVLLSFVESFATLLVPTFLAELINEGATSVSLDAMIGTCIRMLAVALIASICAITGGWLASVLSSRVARDIRDAVYKKSLDLSMFDFRSFGTASMTTRTINDVNIIQVMITNFIFMMMPVPFIFALALFLSFRLSVPLAWYLVGFIVLIIIVAAFILRSASPLYRKLQRLLDRIGTVLLENMTGVRVIRAFGKEKYENKRMNSTFRNYANTSIRANRLFANLDGLSYVAVNLFIAVVYFLAGHYISLGQFGIGDIVAIIEYAVFCLFYLMMAQMMIAMLPRALECCRRVRSVLEHEPRIQDPAAIEAVDMSQRGPLKDGEVMRFNDVTFRYDDAEENSLEHISFTCSKGKTTAIIGGTGSGKSTIAMLAMRFQEATQGSITLDGVDVRNMKQHDLRERVSLIQQRAWLFSGSLEDNLQFRDVNAEEEELRHALSVAQATGFVDELPQGLSTRVAQGGTNFSGGQRQRLSIARALIGHSQMIIFDDSFSALDFLTDAALRKALGKEMSDRAVLIIAQRVNTIQHADEIIVLNDGRIAGRGTHEELLRDCEVYREIVESQTQQHDEPKQTVAAQGGER</sequence>
<dbReference type="InterPro" id="IPR027417">
    <property type="entry name" value="P-loop_NTPase"/>
</dbReference>
<dbReference type="Proteomes" id="UP000287609">
    <property type="component" value="Unassembled WGS sequence"/>
</dbReference>
<evidence type="ECO:0000256" key="2">
    <source>
        <dbReference type="ARBA" id="ARBA00022448"/>
    </source>
</evidence>
<dbReference type="Gene3D" id="3.40.50.300">
    <property type="entry name" value="P-loop containing nucleotide triphosphate hydrolases"/>
    <property type="match status" value="1"/>
</dbReference>
<proteinExistence type="predicted"/>
<dbReference type="GO" id="GO:0005524">
    <property type="term" value="F:ATP binding"/>
    <property type="evidence" value="ECO:0007669"/>
    <property type="project" value="UniProtKB-KW"/>
</dbReference>
<keyword evidence="5" id="KW-0547">Nucleotide-binding</keyword>
<dbReference type="GO" id="GO:0015421">
    <property type="term" value="F:ABC-type oligopeptide transporter activity"/>
    <property type="evidence" value="ECO:0007669"/>
    <property type="project" value="TreeGrafter"/>
</dbReference>
<dbReference type="InterPro" id="IPR036640">
    <property type="entry name" value="ABC1_TM_sf"/>
</dbReference>
<evidence type="ECO:0000256" key="9">
    <source>
        <dbReference type="SAM" id="MobiDB-lite"/>
    </source>
</evidence>
<accession>A0A430FSI2</accession>
<comment type="subcellular location">
    <subcellularLocation>
        <location evidence="1">Cell membrane</location>
        <topology evidence="1">Multi-pass membrane protein</topology>
    </subcellularLocation>
</comment>
<evidence type="ECO:0000256" key="10">
    <source>
        <dbReference type="SAM" id="Phobius"/>
    </source>
</evidence>
<feature type="transmembrane region" description="Helical" evidence="10">
    <location>
        <begin position="130"/>
        <end position="149"/>
    </location>
</feature>
<reference evidence="13 14" key="1">
    <citation type="submission" date="2018-09" db="EMBL/GenBank/DDBJ databases">
        <title>Characterization of the phylogenetic diversity of five novel species belonging to the genus Bifidobacterium.</title>
        <authorList>
            <person name="Lugli G.A."/>
            <person name="Duranti S."/>
            <person name="Milani C."/>
        </authorList>
    </citation>
    <scope>NUCLEOTIDE SEQUENCE [LARGE SCALE GENOMIC DNA]</scope>
    <source>
        <strain evidence="13 14">2036B</strain>
    </source>
</reference>